<accession>Q5ZAR9</accession>
<dbReference type="InterPro" id="IPR034347">
    <property type="entry name" value="GST_Phi_C"/>
</dbReference>
<comment type="catalytic activity">
    <reaction evidence="4">
        <text>RX + glutathione = an S-substituted glutathione + a halide anion + H(+)</text>
        <dbReference type="Rhea" id="RHEA:16437"/>
        <dbReference type="ChEBI" id="CHEBI:15378"/>
        <dbReference type="ChEBI" id="CHEBI:16042"/>
        <dbReference type="ChEBI" id="CHEBI:17792"/>
        <dbReference type="ChEBI" id="CHEBI:57925"/>
        <dbReference type="ChEBI" id="CHEBI:90779"/>
        <dbReference type="EC" id="2.5.1.18"/>
    </reaction>
</comment>
<dbReference type="PANTHER" id="PTHR43900:SF89">
    <property type="entry name" value="GLUTATHIONE TRANSFERASE"/>
    <property type="match status" value="1"/>
</dbReference>
<dbReference type="SFLD" id="SFLDS00019">
    <property type="entry name" value="Glutathione_Transferase_(cytos"/>
    <property type="match status" value="1"/>
</dbReference>
<feature type="domain" description="GST C-terminal" evidence="7">
    <location>
        <begin position="123"/>
        <end position="258"/>
    </location>
</feature>
<dbReference type="InterPro" id="IPR004046">
    <property type="entry name" value="GST_C"/>
</dbReference>
<proteinExistence type="inferred from homology"/>
<dbReference type="AlphaFoldDB" id="Q5ZAR9"/>
<dbReference type="SFLD" id="SFLDG00358">
    <property type="entry name" value="Main_(cytGST)"/>
    <property type="match status" value="1"/>
</dbReference>
<dbReference type="SUPFAM" id="SSF52833">
    <property type="entry name" value="Thioredoxin-like"/>
    <property type="match status" value="1"/>
</dbReference>
<evidence type="ECO:0000256" key="5">
    <source>
        <dbReference type="SAM" id="MobiDB-lite"/>
    </source>
</evidence>
<comment type="similarity">
    <text evidence="1">Belongs to the GST superfamily. Phi family.</text>
</comment>
<gene>
    <name evidence="8" type="primary">B1102E12.34</name>
</gene>
<dbReference type="SUPFAM" id="SSF47616">
    <property type="entry name" value="GST C-terminal domain-like"/>
    <property type="match status" value="1"/>
</dbReference>
<dbReference type="GO" id="GO:0004364">
    <property type="term" value="F:glutathione transferase activity"/>
    <property type="evidence" value="ECO:0007669"/>
    <property type="project" value="UniProtKB-EC"/>
</dbReference>
<dbReference type="GO" id="GO:0009636">
    <property type="term" value="P:response to toxic substance"/>
    <property type="evidence" value="ECO:0007669"/>
    <property type="project" value="UniProtKB-ARBA"/>
</dbReference>
<dbReference type="PANTHER" id="PTHR43900">
    <property type="entry name" value="GLUTATHIONE S-TRANSFERASE RHO"/>
    <property type="match status" value="1"/>
</dbReference>
<dbReference type="Pfam" id="PF00043">
    <property type="entry name" value="GST_C"/>
    <property type="match status" value="1"/>
</dbReference>
<evidence type="ECO:0000256" key="1">
    <source>
        <dbReference type="ARBA" id="ARBA00010128"/>
    </source>
</evidence>
<dbReference type="EC" id="2.5.1.18" evidence="2"/>
<keyword evidence="3 8" id="KW-0808">Transferase</keyword>
<dbReference type="EMBL" id="AP003369">
    <property type="protein sequence ID" value="BAD53314.1"/>
    <property type="molecule type" value="Genomic_DNA"/>
</dbReference>
<dbReference type="FunFam" id="1.20.1050.10:FF:000004">
    <property type="entry name" value="Glutathione S-transferase F2"/>
    <property type="match status" value="1"/>
</dbReference>
<dbReference type="PROSITE" id="PS50404">
    <property type="entry name" value="GST_NTER"/>
    <property type="match status" value="1"/>
</dbReference>
<dbReference type="Gene3D" id="3.40.30.10">
    <property type="entry name" value="Glutaredoxin"/>
    <property type="match status" value="1"/>
</dbReference>
<dbReference type="Pfam" id="PF02798">
    <property type="entry name" value="GST_N"/>
    <property type="match status" value="1"/>
</dbReference>
<feature type="domain" description="GST N-terminal" evidence="6">
    <location>
        <begin position="1"/>
        <end position="115"/>
    </location>
</feature>
<organism evidence="8">
    <name type="scientific">Oryza sativa subsp. japonica</name>
    <name type="common">Rice</name>
    <dbReference type="NCBI Taxonomy" id="39947"/>
    <lineage>
        <taxon>Eukaryota</taxon>
        <taxon>Viridiplantae</taxon>
        <taxon>Streptophyta</taxon>
        <taxon>Embryophyta</taxon>
        <taxon>Tracheophyta</taxon>
        <taxon>Spermatophyta</taxon>
        <taxon>Magnoliopsida</taxon>
        <taxon>Liliopsida</taxon>
        <taxon>Poales</taxon>
        <taxon>Poaceae</taxon>
        <taxon>BOP clade</taxon>
        <taxon>Oryzoideae</taxon>
        <taxon>Oryzeae</taxon>
        <taxon>Oryzinae</taxon>
        <taxon>Oryza</taxon>
        <taxon>Oryza sativa</taxon>
    </lineage>
</organism>
<reference evidence="8" key="1">
    <citation type="journal article" date="2002" name="Nature">
        <title>The genome sequence and structure of rice chromosome 1.</title>
        <authorList>
            <person name="Sasaki T."/>
            <person name="Matsumoto T."/>
            <person name="Yamamoto K."/>
            <person name="Sakata K."/>
            <person name="Baba T."/>
            <person name="Katayose Y."/>
            <person name="Wu J."/>
            <person name="Niimura Y."/>
            <person name="Cheng Z."/>
            <person name="Nagamura Y."/>
            <person name="Antonio B.A."/>
            <person name="Kanamori H."/>
            <person name="Hosokawa S."/>
            <person name="Masukawa M."/>
            <person name="Arikawa K."/>
            <person name="Chiden Y."/>
            <person name="Hayashi M."/>
            <person name="Okamoto M."/>
            <person name="Ando T."/>
            <person name="Aoki H."/>
            <person name="Arita K."/>
            <person name="Hamada M."/>
            <person name="Harada C."/>
            <person name="Hijishita S."/>
            <person name="Honda M."/>
            <person name="Ichikawa Y."/>
            <person name="Idonuma A."/>
            <person name="Iijima M."/>
            <person name="Ikeda M."/>
            <person name="Ikeno M."/>
            <person name="Itoh S."/>
            <person name="Itoh T."/>
            <person name="Itoh Y."/>
            <person name="Itoh Y."/>
            <person name="Iwabuchi A."/>
            <person name="Kamiya K."/>
            <person name="Karasawa W."/>
            <person name="Katagiri S."/>
            <person name="Kikuta A."/>
            <person name="Kobayashi N."/>
            <person name="Kono I."/>
            <person name="Machita K."/>
            <person name="Maehara T."/>
            <person name="Mizuno H."/>
            <person name="Mizubayashi T."/>
            <person name="Mukai Y."/>
            <person name="Nagasaki H."/>
            <person name="Nakashima M."/>
            <person name="Nakama Y."/>
            <person name="Nakamichi Y."/>
            <person name="Nakamura M."/>
            <person name="Namiki N."/>
            <person name="Negishi M."/>
            <person name="Ohta I."/>
            <person name="Ono N."/>
            <person name="Saji S."/>
            <person name="Sakai K."/>
            <person name="Shibata M."/>
            <person name="Shimokawa T."/>
            <person name="Shomura A."/>
            <person name="Song J."/>
            <person name="Takazaki Y."/>
            <person name="Terasawa K."/>
            <person name="Tsuji K."/>
            <person name="Waki K."/>
            <person name="Yamagata H."/>
            <person name="Yamane H."/>
            <person name="Yoshiki S."/>
            <person name="Yoshihara R."/>
            <person name="Yukawa K."/>
            <person name="Zhong H."/>
            <person name="Iwama H."/>
            <person name="Endo T."/>
            <person name="Ito H."/>
            <person name="Hahn J.H."/>
            <person name="Kim H.I."/>
            <person name="Eun M.Y."/>
            <person name="Yano M."/>
            <person name="Jiang J."/>
            <person name="Gojobori T."/>
        </authorList>
    </citation>
    <scope>NUCLEOTIDE SEQUENCE [LARGE SCALE GENOMIC DNA]</scope>
</reference>
<evidence type="ECO:0000256" key="4">
    <source>
        <dbReference type="ARBA" id="ARBA00047960"/>
    </source>
</evidence>
<evidence type="ECO:0000256" key="2">
    <source>
        <dbReference type="ARBA" id="ARBA00012452"/>
    </source>
</evidence>
<dbReference type="Gene3D" id="1.20.1050.10">
    <property type="match status" value="1"/>
</dbReference>
<name>Q5ZAR9_ORYSJ</name>
<feature type="region of interest" description="Disordered" evidence="5">
    <location>
        <begin position="34"/>
        <end position="66"/>
    </location>
</feature>
<evidence type="ECO:0000259" key="7">
    <source>
        <dbReference type="PROSITE" id="PS50405"/>
    </source>
</evidence>
<dbReference type="PROSITE" id="PS50405">
    <property type="entry name" value="GST_CTER"/>
    <property type="match status" value="1"/>
</dbReference>
<dbReference type="InterPro" id="IPR010987">
    <property type="entry name" value="Glutathione-S-Trfase_C-like"/>
</dbReference>
<evidence type="ECO:0000313" key="8">
    <source>
        <dbReference type="EMBL" id="BAD53314.1"/>
    </source>
</evidence>
<protein>
    <recommendedName>
        <fullName evidence="2">glutathione transferase</fullName>
        <ecNumber evidence="2">2.5.1.18</ecNumber>
    </recommendedName>
</protein>
<sequence>MGTKKMPVLVLYLTRPLTRSCIIGRCNDIAQNHAGVPGGGRRRVRGRPVELDQRRPPPAGAPRPEQIKKNAVEWLTDMSILQPFGQIPVLEDGDLTLYQSHAIARYVLGKHKPELLGLGEGGSVEESAMVDMWLEVETHQYEAAVKPIVWHCLVHQHVGLVRDQGVVDESVEKLRAVLEVYEARLSSSSAGRYSYLAGGGSGDRVSLADLSHVPLMHYFTATEYGGVLGEYPRVKAWWEALLARPSVKKVIAGMPTDFGFGSGNLP</sequence>
<evidence type="ECO:0000256" key="3">
    <source>
        <dbReference type="ARBA" id="ARBA00022679"/>
    </source>
</evidence>
<dbReference type="InterPro" id="IPR036282">
    <property type="entry name" value="Glutathione-S-Trfase_C_sf"/>
</dbReference>
<dbReference type="CDD" id="cd03187">
    <property type="entry name" value="GST_C_Phi"/>
    <property type="match status" value="1"/>
</dbReference>
<dbReference type="InterPro" id="IPR004045">
    <property type="entry name" value="Glutathione_S-Trfase_N"/>
</dbReference>
<evidence type="ECO:0000259" key="6">
    <source>
        <dbReference type="PROSITE" id="PS50404"/>
    </source>
</evidence>
<dbReference type="InterPro" id="IPR040079">
    <property type="entry name" value="Glutathione_S-Trfase"/>
</dbReference>
<dbReference type="Proteomes" id="UP000817658">
    <property type="component" value="Chromosome 1"/>
</dbReference>
<dbReference type="InterPro" id="IPR036249">
    <property type="entry name" value="Thioredoxin-like_sf"/>
</dbReference>